<dbReference type="Gene3D" id="3.40.50.300">
    <property type="entry name" value="P-loop containing nucleotide triphosphate hydrolases"/>
    <property type="match status" value="1"/>
</dbReference>
<keyword evidence="2" id="KW-0255">Endonuclease</keyword>
<dbReference type="REBASE" id="210412">
    <property type="entry name" value="SenS1643McrBCP"/>
</dbReference>
<dbReference type="GO" id="GO:0016887">
    <property type="term" value="F:ATP hydrolysis activity"/>
    <property type="evidence" value="ECO:0007669"/>
    <property type="project" value="InterPro"/>
</dbReference>
<protein>
    <submittedName>
        <fullName evidence="2">Restriction endonuclease</fullName>
    </submittedName>
</protein>
<dbReference type="Proteomes" id="UP000197157">
    <property type="component" value="Chromosome"/>
</dbReference>
<dbReference type="SMART" id="SM00382">
    <property type="entry name" value="AAA"/>
    <property type="match status" value="1"/>
</dbReference>
<dbReference type="InterPro" id="IPR027417">
    <property type="entry name" value="P-loop_NTPase"/>
</dbReference>
<sequence>MHLIAELIKNFLKQADEKSSQSTSSYNKEYRNLKITLSFGKGSYADVPWIAFLGSGQTPSNGIYPVILYYKDYNELILAYGVSSITKPELSWEGLPPKTITINDYFKEYHNKPAEKYGTSLFHSVYQTNNEVDYNSLVSGLNEAIDKYNNLINKETNTNKLNNNKKEITTYNFNNASEDLFLPTDTLNKIIKKLNNKKNIILQGPPGVGKSFIAKRLAYLQIGSKDINKVGMIQFHQSYSYEDFIQGFRPNTTGFTRKNGIFYEFCQKAKDDPENNYVFIIDEINRANLSKVLGELMMLIEADKRGPEWAIPLTYSEDEKDTFFVPENIFIIGLMNTADRSLAVVDYALRRRFSFIDIAPGFDTEQYRSYMLSKGVSEEVINLIRTSMHKLNLEIGHDKNNLGKGYMIGHSFFCPSSNIEKGLDYEWYKETIMSDIGQLLEEYWFDEPEKYEKWLNILLVNIDE</sequence>
<dbReference type="EMBL" id="CP022117">
    <property type="protein sequence ID" value="ASG19041.1"/>
    <property type="molecule type" value="Genomic_DNA"/>
</dbReference>
<dbReference type="GO" id="GO:0004519">
    <property type="term" value="F:endonuclease activity"/>
    <property type="evidence" value="ECO:0007669"/>
    <property type="project" value="UniProtKB-KW"/>
</dbReference>
<keyword evidence="2" id="KW-0540">Nuclease</keyword>
<dbReference type="InterPro" id="IPR021961">
    <property type="entry name" value="McrB_DNA-bd"/>
</dbReference>
<evidence type="ECO:0000313" key="3">
    <source>
        <dbReference type="Proteomes" id="UP000197157"/>
    </source>
</evidence>
<dbReference type="InterPro" id="IPR052934">
    <property type="entry name" value="Methyl-DNA_Rec/Restrict_Enz"/>
</dbReference>
<feature type="domain" description="AAA+ ATPase" evidence="1">
    <location>
        <begin position="196"/>
        <end position="359"/>
    </location>
</feature>
<evidence type="ECO:0000259" key="1">
    <source>
        <dbReference type="SMART" id="SM00382"/>
    </source>
</evidence>
<dbReference type="InterPro" id="IPR003593">
    <property type="entry name" value="AAA+_ATPase"/>
</dbReference>
<name>A0A2C9P878_SALET</name>
<keyword evidence="2" id="KW-0378">Hydrolase</keyword>
<dbReference type="Pfam" id="PF12102">
    <property type="entry name" value="MrcB_N"/>
    <property type="match status" value="1"/>
</dbReference>
<accession>A0A2C9P878</accession>
<proteinExistence type="predicted"/>
<reference evidence="2 3" key="1">
    <citation type="submission" date="2017-06" db="EMBL/GenBank/DDBJ databases">
        <title>Salmonella reference genomes for public health.</title>
        <authorList>
            <person name="Robertson J."/>
            <person name="Yoshida C."/>
            <person name="Gurnik S."/>
            <person name="Nash J."/>
        </authorList>
    </citation>
    <scope>NUCLEOTIDE SEQUENCE [LARGE SCALE GENOMIC DNA]</scope>
    <source>
        <strain evidence="2 3">S-1643</strain>
    </source>
</reference>
<evidence type="ECO:0000313" key="2">
    <source>
        <dbReference type="EMBL" id="ASG19041.1"/>
    </source>
</evidence>
<dbReference type="AlphaFoldDB" id="A0A2C9P878"/>
<gene>
    <name evidence="2" type="ORF">LFZ25_21285</name>
</gene>
<dbReference type="SUPFAM" id="SSF52540">
    <property type="entry name" value="P-loop containing nucleoside triphosphate hydrolases"/>
    <property type="match status" value="1"/>
</dbReference>
<organism evidence="2 3">
    <name type="scientific">Salmonella enterica subsp. enterica serovar Macclesfield str. S-1643</name>
    <dbReference type="NCBI Taxonomy" id="1242107"/>
    <lineage>
        <taxon>Bacteria</taxon>
        <taxon>Pseudomonadati</taxon>
        <taxon>Pseudomonadota</taxon>
        <taxon>Gammaproteobacteria</taxon>
        <taxon>Enterobacterales</taxon>
        <taxon>Enterobacteriaceae</taxon>
        <taxon>Salmonella</taxon>
    </lineage>
</organism>
<dbReference type="InterPro" id="IPR011704">
    <property type="entry name" value="ATPase_dyneun-rel_AAA"/>
</dbReference>
<dbReference type="Pfam" id="PF07728">
    <property type="entry name" value="AAA_5"/>
    <property type="match status" value="1"/>
</dbReference>
<dbReference type="PANTHER" id="PTHR37291:SF1">
    <property type="entry name" value="TYPE IV METHYL-DIRECTED RESTRICTION ENZYME ECOKMCRB SUBUNIT"/>
    <property type="match status" value="1"/>
</dbReference>
<dbReference type="GO" id="GO:0005524">
    <property type="term" value="F:ATP binding"/>
    <property type="evidence" value="ECO:0007669"/>
    <property type="project" value="InterPro"/>
</dbReference>
<dbReference type="Gene3D" id="3.30.920.90">
    <property type="match status" value="1"/>
</dbReference>
<dbReference type="PANTHER" id="PTHR37291">
    <property type="entry name" value="5-METHYLCYTOSINE-SPECIFIC RESTRICTION ENZYME B"/>
    <property type="match status" value="1"/>
</dbReference>
<dbReference type="CDD" id="cd00009">
    <property type="entry name" value="AAA"/>
    <property type="match status" value="1"/>
</dbReference>